<evidence type="ECO:0000313" key="5">
    <source>
        <dbReference type="Proteomes" id="UP000663852"/>
    </source>
</evidence>
<sequence length="1099" mass="129097">MRFSLNDWRKQIAYFKRKNFKNIQKVRGIVNTFSFFIVWGYAGYFIANRADKSARETGIPHSVQVAKQSGDRYITKYNLNTGEKEVIDVHQIFAEKELEARQKALEERRLREEARLASSQSVLLQPTIDNIRLCFSLIQQCYHRRLEEEQTVRDDSLYVPSILLLRQFARFQNPSTFDELLQQFISLFELIPISSRKILDDLLCIISIILTKRIMISNDEVQQDLFIRFFRAFCLSVKKNPSFFYREFLGNFNQNLPIIGHYISCLLQLYEKINSLDYRMNIVETIWTIIYTNENEYRVIIGQVLACFLPGILKSLAQDFDSVHQRLAQTNLILLSYILRISVVRSAKYVNQTDSIKDELRDLVVERNEQWLTIVDTHLAPLLQRLTTNCANHESVHVRRALAILMLNILSFCSTWLKISSNIALKTMLVLVSTITNDQNENKIIKTLLEKLFKLPIEAVSVLPSSSTSIFTYENEFISEILNSSTITVSDHLLIDCQTDLFQLLDQQQDKFMYTDRRWRLQLFIGYYTFIHHHIDFLFDMDAFTEKLFRFILQTLDFDTLLRSHLNLLNGSSLPSRDYETFNQAEYDSVYKQLKPDVHDEIYQLINLFVASHSKFADYLFEQINRTKITDENNPKVFYLLSILYDKINFDHFDEHQQLLSSLTQLICDDHNQRRAQRRRRRKKDVEEPISIRNFTIYYLLQCLRTLTPLKQTVYLIDYIPLLLLCHSSIYTIIHQTSFVCLLAFSTDLPSFLVSQSEYIVDTSLRKLQTSSYDGYLILIEFIRLGNTRVINQPIMTHVIEQLLLELSCLPPVECIELTFQFLNVFCQQVIDIVGKKKPKAIVNSSVSKSLIEFALELQQQSQPMESSADEINEEKKEEHPWHRMLVSVVDIFQHFISHSNSHIRSYVLGAFPSLAQVLSTVDENLFLPLVHKLWPGLIHRLYDFDINIRIRCLTTIECLCQLCSDFVDRRIRQDILPVLIQQLEKNRLLSSNNVLEFRYTKYLLTNIGTILNAITMNIEDMERIVLILLQYLQIDQLASSAYEQLMLLTSKYSDIIWLTITLHDQNEFRQGYFLRMNVYKPEPMLTIDPKWKVNLLTR</sequence>
<dbReference type="EMBL" id="CAJNOJ010000010">
    <property type="protein sequence ID" value="CAF0784625.1"/>
    <property type="molecule type" value="Genomic_DNA"/>
</dbReference>
<comment type="caution">
    <text evidence="4">The sequence shown here is derived from an EMBL/GenBank/DDBJ whole genome shotgun (WGS) entry which is preliminary data.</text>
</comment>
<keyword evidence="1" id="KW-1133">Transmembrane helix</keyword>
<dbReference type="Pfam" id="PF24181">
    <property type="entry name" value="TPR_TTI1_C"/>
    <property type="match status" value="1"/>
</dbReference>
<evidence type="ECO:0000259" key="3">
    <source>
        <dbReference type="Pfam" id="PF24181"/>
    </source>
</evidence>
<evidence type="ECO:0000256" key="1">
    <source>
        <dbReference type="SAM" id="Phobius"/>
    </source>
</evidence>
<dbReference type="PANTHER" id="PTHR18460:SF3">
    <property type="entry name" value="TELO2-INTERACTING PROTEIN 1 HOMOLOG"/>
    <property type="match status" value="1"/>
</dbReference>
<organism evidence="4 5">
    <name type="scientific">Adineta ricciae</name>
    <name type="common">Rotifer</name>
    <dbReference type="NCBI Taxonomy" id="249248"/>
    <lineage>
        <taxon>Eukaryota</taxon>
        <taxon>Metazoa</taxon>
        <taxon>Spiralia</taxon>
        <taxon>Gnathifera</taxon>
        <taxon>Rotifera</taxon>
        <taxon>Eurotatoria</taxon>
        <taxon>Bdelloidea</taxon>
        <taxon>Adinetida</taxon>
        <taxon>Adinetidae</taxon>
        <taxon>Adineta</taxon>
    </lineage>
</organism>
<dbReference type="AlphaFoldDB" id="A0A813RMJ2"/>
<feature type="domain" description="TTI1 C-terminal TPR" evidence="3">
    <location>
        <begin position="860"/>
        <end position="1058"/>
    </location>
</feature>
<dbReference type="Gene3D" id="1.25.10.10">
    <property type="entry name" value="Leucine-rich Repeat Variant"/>
    <property type="match status" value="1"/>
</dbReference>
<evidence type="ECO:0000259" key="2">
    <source>
        <dbReference type="Pfam" id="PF24173"/>
    </source>
</evidence>
<dbReference type="InterPro" id="IPR016024">
    <property type="entry name" value="ARM-type_fold"/>
</dbReference>
<dbReference type="GO" id="GO:0005737">
    <property type="term" value="C:cytoplasm"/>
    <property type="evidence" value="ECO:0007669"/>
    <property type="project" value="TreeGrafter"/>
</dbReference>
<dbReference type="Pfam" id="PF24173">
    <property type="entry name" value="TPR_TTI1_N"/>
    <property type="match status" value="1"/>
</dbReference>
<keyword evidence="1" id="KW-0472">Membrane</keyword>
<dbReference type="InterPro" id="IPR057567">
    <property type="entry name" value="TPR_TTI1_C"/>
</dbReference>
<proteinExistence type="predicted"/>
<dbReference type="SUPFAM" id="SSF48371">
    <property type="entry name" value="ARM repeat"/>
    <property type="match status" value="1"/>
</dbReference>
<evidence type="ECO:0000313" key="4">
    <source>
        <dbReference type="EMBL" id="CAF0784625.1"/>
    </source>
</evidence>
<keyword evidence="1" id="KW-0812">Transmembrane</keyword>
<dbReference type="PANTHER" id="PTHR18460">
    <property type="entry name" value="TEL2 INTERACTING PROTEIN 1 TTI1 FAMILY MEMBER"/>
    <property type="match status" value="1"/>
</dbReference>
<feature type="transmembrane region" description="Helical" evidence="1">
    <location>
        <begin position="26"/>
        <end position="47"/>
    </location>
</feature>
<dbReference type="InterPro" id="IPR057566">
    <property type="entry name" value="TPR_TTI1_N"/>
</dbReference>
<protein>
    <submittedName>
        <fullName evidence="4">Uncharacterized protein</fullName>
    </submittedName>
</protein>
<reference evidence="4" key="1">
    <citation type="submission" date="2021-02" db="EMBL/GenBank/DDBJ databases">
        <authorList>
            <person name="Nowell W R."/>
        </authorList>
    </citation>
    <scope>NUCLEOTIDE SEQUENCE</scope>
</reference>
<dbReference type="InterPro" id="IPR011989">
    <property type="entry name" value="ARM-like"/>
</dbReference>
<accession>A0A813RMJ2</accession>
<feature type="domain" description="TTI1 N-terminal TPR" evidence="2">
    <location>
        <begin position="155"/>
        <end position="433"/>
    </location>
</feature>
<dbReference type="InterPro" id="IPR052587">
    <property type="entry name" value="TELO2-interacting_protein_1"/>
</dbReference>
<dbReference type="Proteomes" id="UP000663852">
    <property type="component" value="Unassembled WGS sequence"/>
</dbReference>
<dbReference type="OrthoDB" id="49511at2759"/>
<name>A0A813RMJ2_ADIRI</name>
<gene>
    <name evidence="4" type="ORF">EDS130_LOCUS4023</name>
</gene>